<dbReference type="Pfam" id="PF21882">
    <property type="entry name" value="Gp53-like_C"/>
    <property type="match status" value="1"/>
</dbReference>
<evidence type="ECO:0000313" key="3">
    <source>
        <dbReference type="Proteomes" id="UP000564644"/>
    </source>
</evidence>
<dbReference type="EMBL" id="JACJVO010000005">
    <property type="protein sequence ID" value="MBB6730066.1"/>
    <property type="molecule type" value="Genomic_DNA"/>
</dbReference>
<keyword evidence="3" id="KW-1185">Reference proteome</keyword>
<dbReference type="RefSeq" id="WP_185127741.1">
    <property type="nucleotide sequence ID" value="NZ_JACJVO010000005.1"/>
</dbReference>
<reference evidence="2 3" key="1">
    <citation type="submission" date="2020-08" db="EMBL/GenBank/DDBJ databases">
        <title>Cohnella phylogeny.</title>
        <authorList>
            <person name="Dunlap C."/>
        </authorList>
    </citation>
    <scope>NUCLEOTIDE SEQUENCE [LARGE SCALE GENOMIC DNA]</scope>
    <source>
        <strain evidence="2 3">CBP 2801</strain>
    </source>
</reference>
<dbReference type="AlphaFoldDB" id="A0A7X0SHH6"/>
<proteinExistence type="predicted"/>
<dbReference type="CDD" id="cd19958">
    <property type="entry name" value="pyocin_knob"/>
    <property type="match status" value="1"/>
</dbReference>
<dbReference type="InterPro" id="IPR054075">
    <property type="entry name" value="Gp53-like_C"/>
</dbReference>
<organism evidence="2 3">
    <name type="scientific">Cohnella zeiphila</name>
    <dbReference type="NCBI Taxonomy" id="2761120"/>
    <lineage>
        <taxon>Bacteria</taxon>
        <taxon>Bacillati</taxon>
        <taxon>Bacillota</taxon>
        <taxon>Bacilli</taxon>
        <taxon>Bacillales</taxon>
        <taxon>Paenibacillaceae</taxon>
        <taxon>Cohnella</taxon>
    </lineage>
</organism>
<feature type="domain" description="Putative tail fiber protein gp53-like C-terminal" evidence="1">
    <location>
        <begin position="427"/>
        <end position="507"/>
    </location>
</feature>
<comment type="caution">
    <text evidence="2">The sequence shown here is derived from an EMBL/GenBank/DDBJ whole genome shotgun (WGS) entry which is preliminary data.</text>
</comment>
<gene>
    <name evidence="2" type="ORF">H7C18_04075</name>
</gene>
<evidence type="ECO:0000259" key="1">
    <source>
        <dbReference type="Pfam" id="PF21882"/>
    </source>
</evidence>
<name>A0A7X0SHH6_9BACL</name>
<protein>
    <recommendedName>
        <fullName evidence="1">Putative tail fiber protein gp53-like C-terminal domain-containing protein</fullName>
    </recommendedName>
</protein>
<evidence type="ECO:0000313" key="2">
    <source>
        <dbReference type="EMBL" id="MBB6730066.1"/>
    </source>
</evidence>
<dbReference type="Proteomes" id="UP000564644">
    <property type="component" value="Unassembled WGS sequence"/>
</dbReference>
<sequence>MPLFTTVWNLLKKNPATDGNDIFNIQTMLNDNWDKLDAVLGMKAVNADVRVATAGNIDLSGLQTIDGVTLTAGDRVLVKDQATDSDNGIYIATADAWARSPDADTTAKLAAGLFVHVKEGNANVGTGWILATTGTITLGSTSLIFVQKTGAGAATDAVVGSRTIDDSIIASSGADTPTRLWSKLGNMIKAITGKANWWTPPATSIEALNTNKLNATAYTAADVLAKIKTVDGAGSGLDADTIDGLHLTDLTVSKSLLSGIDLNTVTATGIYRLGDNLVNGPSGVDYGQLLVLHGGGDTIAQMAFSFGGIDVYSRAGNPAQVGGNGGWGSWNRIWNSARLPNPARTDATNTFTDFQRIQRSLSGSNQLFAEWNAPDKITYQWIIETSGNLSLWNSTNSVVAARFAPNGGNAWTSGNNPANFDYNGYQKLASGLIIQYGSATVGSNTVRISNPFPITFPNGVRSMVVTMGTTVNSDTAVVSNLTNSSYEVTFGTLSGTTTRTLRWMAMGF</sequence>
<accession>A0A7X0SHH6</accession>
<dbReference type="Gene3D" id="2.60.40.3940">
    <property type="match status" value="1"/>
</dbReference>